<dbReference type="AlphaFoldDB" id="A0AAX0WXR6"/>
<evidence type="ECO:0000313" key="9">
    <source>
        <dbReference type="EMBL" id="PNL62900.1"/>
    </source>
</evidence>
<keyword evidence="10" id="KW-1185">Reference proteome</keyword>
<comment type="similarity">
    <text evidence="1">Belongs to the 'phage' integrase family.</text>
</comment>
<proteinExistence type="inferred from homology"/>
<dbReference type="EMBL" id="NBTX02000004">
    <property type="protein sequence ID" value="PNL62281.1"/>
    <property type="molecule type" value="Genomic_DNA"/>
</dbReference>
<evidence type="ECO:0000313" key="10">
    <source>
        <dbReference type="Proteomes" id="UP000192511"/>
    </source>
</evidence>
<organism evidence="9 10">
    <name type="scientific">Legionella anisa</name>
    <dbReference type="NCBI Taxonomy" id="28082"/>
    <lineage>
        <taxon>Bacteria</taxon>
        <taxon>Pseudomonadati</taxon>
        <taxon>Pseudomonadota</taxon>
        <taxon>Gammaproteobacteria</taxon>
        <taxon>Legionellales</taxon>
        <taxon>Legionellaceae</taxon>
        <taxon>Legionella</taxon>
    </lineage>
</organism>
<keyword evidence="2" id="KW-0229">DNA integration</keyword>
<evidence type="ECO:0000313" key="6">
    <source>
        <dbReference type="EMBL" id="PNL62281.1"/>
    </source>
</evidence>
<dbReference type="GeneID" id="98065350"/>
<accession>A0AAX0WXR6</accession>
<dbReference type="Pfam" id="PF00589">
    <property type="entry name" value="Phage_integrase"/>
    <property type="match status" value="1"/>
</dbReference>
<dbReference type="GO" id="GO:0015074">
    <property type="term" value="P:DNA integration"/>
    <property type="evidence" value="ECO:0007669"/>
    <property type="project" value="UniProtKB-KW"/>
</dbReference>
<dbReference type="PROSITE" id="PS51898">
    <property type="entry name" value="TYR_RECOMBINASE"/>
    <property type="match status" value="1"/>
</dbReference>
<dbReference type="Proteomes" id="UP000192511">
    <property type="component" value="Unassembled WGS sequence"/>
</dbReference>
<dbReference type="Gene3D" id="1.10.443.10">
    <property type="entry name" value="Intergrase catalytic core"/>
    <property type="match status" value="1"/>
</dbReference>
<evidence type="ECO:0000256" key="2">
    <source>
        <dbReference type="ARBA" id="ARBA00022908"/>
    </source>
</evidence>
<dbReference type="GO" id="GO:0003677">
    <property type="term" value="F:DNA binding"/>
    <property type="evidence" value="ECO:0007669"/>
    <property type="project" value="UniProtKB-KW"/>
</dbReference>
<protein>
    <submittedName>
        <fullName evidence="9">Integrase</fullName>
    </submittedName>
</protein>
<dbReference type="InterPro" id="IPR011010">
    <property type="entry name" value="DNA_brk_join_enz"/>
</dbReference>
<dbReference type="InterPro" id="IPR050090">
    <property type="entry name" value="Tyrosine_recombinase_XerCD"/>
</dbReference>
<evidence type="ECO:0000256" key="1">
    <source>
        <dbReference type="ARBA" id="ARBA00008857"/>
    </source>
</evidence>
<dbReference type="InterPro" id="IPR013762">
    <property type="entry name" value="Integrase-like_cat_sf"/>
</dbReference>
<dbReference type="PANTHER" id="PTHR30349:SF41">
    <property type="entry name" value="INTEGRASE_RECOMBINASE PROTEIN MJ0367-RELATED"/>
    <property type="match status" value="1"/>
</dbReference>
<evidence type="ECO:0000256" key="4">
    <source>
        <dbReference type="ARBA" id="ARBA00023172"/>
    </source>
</evidence>
<comment type="caution">
    <text evidence="9">The sequence shown here is derived from an EMBL/GenBank/DDBJ whole genome shotgun (WGS) entry which is preliminary data.</text>
</comment>
<keyword evidence="3" id="KW-0238">DNA-binding</keyword>
<gene>
    <name evidence="6" type="ORF">A6J39_014255</name>
    <name evidence="7" type="ORF">A6J39_015505</name>
    <name evidence="8" type="ORF">A6J39_016590</name>
    <name evidence="9" type="ORF">A6J39_017775</name>
</gene>
<feature type="domain" description="Tyr recombinase" evidence="5">
    <location>
        <begin position="112"/>
        <end position="316"/>
    </location>
</feature>
<dbReference type="PANTHER" id="PTHR30349">
    <property type="entry name" value="PHAGE INTEGRASE-RELATED"/>
    <property type="match status" value="1"/>
</dbReference>
<name>A0AAX0WXR6_9GAMM</name>
<dbReference type="SUPFAM" id="SSF56349">
    <property type="entry name" value="DNA breaking-rejoining enzymes"/>
    <property type="match status" value="1"/>
</dbReference>
<evidence type="ECO:0000259" key="5">
    <source>
        <dbReference type="PROSITE" id="PS51898"/>
    </source>
</evidence>
<evidence type="ECO:0000256" key="3">
    <source>
        <dbReference type="ARBA" id="ARBA00023125"/>
    </source>
</evidence>
<reference evidence="9 10" key="1">
    <citation type="submission" date="2017-12" db="EMBL/GenBank/DDBJ databases">
        <title>FDA dAtabase for Regulatory Grade micrObial Sequences (FDA-ARGOS): Supporting development and validation of Infectious Disease Dx tests.</title>
        <authorList>
            <person name="Kerrigan L."/>
            <person name="Tallon L.J."/>
            <person name="Sadzewicz L."/>
            <person name="Sengamalay N."/>
            <person name="Ott S."/>
            <person name="Godinez A."/>
            <person name="Nagaraj S."/>
            <person name="Vavikolanu K."/>
            <person name="Vyas G."/>
            <person name="Nadendla S."/>
            <person name="Aluvathingal J."/>
            <person name="Sichtig H."/>
        </authorList>
    </citation>
    <scope>NUCLEOTIDE SEQUENCE [LARGE SCALE GENOMIC DNA]</scope>
    <source>
        <strain evidence="9 10">FDAARGOS_200</strain>
    </source>
</reference>
<dbReference type="InterPro" id="IPR002104">
    <property type="entry name" value="Integrase_catalytic"/>
</dbReference>
<dbReference type="EMBL" id="NBTX02000004">
    <property type="protein sequence ID" value="PNL62500.1"/>
    <property type="molecule type" value="Genomic_DNA"/>
</dbReference>
<dbReference type="GO" id="GO:0006310">
    <property type="term" value="P:DNA recombination"/>
    <property type="evidence" value="ECO:0007669"/>
    <property type="project" value="UniProtKB-KW"/>
</dbReference>
<keyword evidence="4" id="KW-0233">DNA recombination</keyword>
<dbReference type="EMBL" id="NBTX02000004">
    <property type="protein sequence ID" value="PNL62694.1"/>
    <property type="molecule type" value="Genomic_DNA"/>
</dbReference>
<evidence type="ECO:0000313" key="7">
    <source>
        <dbReference type="EMBL" id="PNL62500.1"/>
    </source>
</evidence>
<dbReference type="RefSeq" id="WP_019234426.1">
    <property type="nucleotide sequence ID" value="NZ_CAAAHR010000132.1"/>
</dbReference>
<evidence type="ECO:0000313" key="8">
    <source>
        <dbReference type="EMBL" id="PNL62694.1"/>
    </source>
</evidence>
<sequence length="332" mass="38503">MSTNSKMIQFESPLAPIINQLILEKRASGYKYEKLDRILKRFDDFLCHTTIKKNELPKELVLQWLEKQPDEQASTQQRRIILVRQLARLMIRLGYPAYVPPYRFGTPRSQTFSPHIFTQNEIQRIFHAVDQIKPTASSPLRHLIIPEIFRLLYGCGFRLSEVLNLRVRDVDLKQGVIIIREGKHGKDRLVPPALDMVERLRVYAESIDSHSLEKRTEDTLFFPSPSESCWGKGTIYTLFRKMLLQCGIPHGGRGKGPRVHDLRHTFAVHRLVQWYEEGCDLNAKLPFLVAYLGHKNFTGTQKYLHLTAELFPNLTERMNKQFGGVIPKGRQS</sequence>
<dbReference type="EMBL" id="NBTX02000004">
    <property type="protein sequence ID" value="PNL62900.1"/>
    <property type="molecule type" value="Genomic_DNA"/>
</dbReference>